<feature type="compositionally biased region" description="Basic and acidic residues" evidence="1">
    <location>
        <begin position="54"/>
        <end position="70"/>
    </location>
</feature>
<organism evidence="2">
    <name type="scientific">Odontella aurita</name>
    <dbReference type="NCBI Taxonomy" id="265563"/>
    <lineage>
        <taxon>Eukaryota</taxon>
        <taxon>Sar</taxon>
        <taxon>Stramenopiles</taxon>
        <taxon>Ochrophyta</taxon>
        <taxon>Bacillariophyta</taxon>
        <taxon>Mediophyceae</taxon>
        <taxon>Biddulphiophycidae</taxon>
        <taxon>Eupodiscales</taxon>
        <taxon>Odontellaceae</taxon>
        <taxon>Odontella</taxon>
    </lineage>
</organism>
<evidence type="ECO:0000313" key="3">
    <source>
        <dbReference type="EMBL" id="CAE2244828.1"/>
    </source>
</evidence>
<feature type="compositionally biased region" description="Basic residues" evidence="1">
    <location>
        <begin position="165"/>
        <end position="174"/>
    </location>
</feature>
<accession>A0A6U6FF17</accession>
<protein>
    <submittedName>
        <fullName evidence="2">Uncharacterized protein</fullName>
    </submittedName>
</protein>
<dbReference type="EMBL" id="HBKQ01026802">
    <property type="protein sequence ID" value="CAE2244822.1"/>
    <property type="molecule type" value="Transcribed_RNA"/>
</dbReference>
<feature type="region of interest" description="Disordered" evidence="1">
    <location>
        <begin position="376"/>
        <end position="436"/>
    </location>
</feature>
<proteinExistence type="predicted"/>
<feature type="region of interest" description="Disordered" evidence="1">
    <location>
        <begin position="1"/>
        <end position="20"/>
    </location>
</feature>
<feature type="compositionally biased region" description="Low complexity" evidence="1">
    <location>
        <begin position="95"/>
        <end position="105"/>
    </location>
</feature>
<feature type="compositionally biased region" description="Low complexity" evidence="1">
    <location>
        <begin position="189"/>
        <end position="205"/>
    </location>
</feature>
<evidence type="ECO:0000256" key="1">
    <source>
        <dbReference type="SAM" id="MobiDB-lite"/>
    </source>
</evidence>
<feature type="region of interest" description="Disordered" evidence="1">
    <location>
        <begin position="54"/>
        <end position="214"/>
    </location>
</feature>
<gene>
    <name evidence="2" type="ORF">OAUR00152_LOCUS18157</name>
    <name evidence="3" type="ORF">OAUR00152_LOCUS18160</name>
</gene>
<sequence length="456" mass="48151">MAGCVGVGGGGNQGKVRRSDGVGGMFFVEGTFYVHGGDRDIDYAGPVLQWLGLEDEHNNGGGTDDDKKDADEENQGDDVEEEGGRDGRRKKRASSESAAARTSRSLGILRRNYLGIPSSPSATAHLEEEEKRKGRGRPRKNDAAGKRSDGVCTRKKKSGGGGGKKGSKEKKVRKTAPAVSGEEARGDKTAPAAAADAVAASGNDANNEKDGARRPYVRQMSETLLIDVPFRLGVRYYHCWDGDCESSLFFTDVRRIIPTIPPALAAPALGISPALPTVSADDTNRTKNGATAAHRPKVVIHDLWTSPFQPSSSTSSGSGGRILSAPTDKSCRGCRRRPPSSAVYCDEWCDGDGGGGDPPLTPLCSMCLWTLRGGYKEGGGGRDGDGNDEDTGAGTRDNGKDEIEGKGDQGEGEGKDRGVGISPRPPPPPFRTYPLRLLKDAADMSVGHLPTDAHFD</sequence>
<feature type="compositionally biased region" description="Basic and acidic residues" evidence="1">
    <location>
        <begin position="139"/>
        <end position="149"/>
    </location>
</feature>
<feature type="compositionally biased region" description="Gly residues" evidence="1">
    <location>
        <begin position="1"/>
        <end position="13"/>
    </location>
</feature>
<feature type="region of interest" description="Disordered" evidence="1">
    <location>
        <begin position="305"/>
        <end position="336"/>
    </location>
</feature>
<evidence type="ECO:0000313" key="2">
    <source>
        <dbReference type="EMBL" id="CAE2244822.1"/>
    </source>
</evidence>
<name>A0A6U6FF17_9STRA</name>
<feature type="compositionally biased region" description="Acidic residues" evidence="1">
    <location>
        <begin position="71"/>
        <end position="83"/>
    </location>
</feature>
<dbReference type="AlphaFoldDB" id="A0A6U6FF17"/>
<reference evidence="2" key="1">
    <citation type="submission" date="2021-01" db="EMBL/GenBank/DDBJ databases">
        <authorList>
            <person name="Corre E."/>
            <person name="Pelletier E."/>
            <person name="Niang G."/>
            <person name="Scheremetjew M."/>
            <person name="Finn R."/>
            <person name="Kale V."/>
            <person name="Holt S."/>
            <person name="Cochrane G."/>
            <person name="Meng A."/>
            <person name="Brown T."/>
            <person name="Cohen L."/>
        </authorList>
    </citation>
    <scope>NUCLEOTIDE SEQUENCE</scope>
    <source>
        <strain evidence="2">Isolate 1302-5</strain>
    </source>
</reference>
<feature type="compositionally biased region" description="Basic and acidic residues" evidence="1">
    <location>
        <begin position="397"/>
        <end position="418"/>
    </location>
</feature>
<dbReference type="EMBL" id="HBKQ01026805">
    <property type="protein sequence ID" value="CAE2244828.1"/>
    <property type="molecule type" value="Transcribed_RNA"/>
</dbReference>